<dbReference type="PROSITE" id="PS00687">
    <property type="entry name" value="ALDEHYDE_DEHYDR_GLU"/>
    <property type="match status" value="1"/>
</dbReference>
<name>A0ABQ1XFQ4_9PROT</name>
<feature type="domain" description="Aldehyde dehydrogenase" evidence="7">
    <location>
        <begin position="13"/>
        <end position="469"/>
    </location>
</feature>
<organism evidence="8 9">
    <name type="scientific">Glycocaulis albus</name>
    <dbReference type="NCBI Taxonomy" id="1382801"/>
    <lineage>
        <taxon>Bacteria</taxon>
        <taxon>Pseudomonadati</taxon>
        <taxon>Pseudomonadota</taxon>
        <taxon>Alphaproteobacteria</taxon>
        <taxon>Maricaulales</taxon>
        <taxon>Maricaulaceae</taxon>
        <taxon>Glycocaulis</taxon>
    </lineage>
</organism>
<dbReference type="Gene3D" id="3.40.309.10">
    <property type="entry name" value="Aldehyde Dehydrogenase, Chain A, domain 2"/>
    <property type="match status" value="1"/>
</dbReference>
<comment type="caution">
    <text evidence="8">The sequence shown here is derived from an EMBL/GenBank/DDBJ whole genome shotgun (WGS) entry which is preliminary data.</text>
</comment>
<evidence type="ECO:0000256" key="1">
    <source>
        <dbReference type="ARBA" id="ARBA00011881"/>
    </source>
</evidence>
<dbReference type="PANTHER" id="PTHR43521:SF1">
    <property type="entry name" value="ALPHA-AMINOADIPIC SEMIALDEHYDE DEHYDROGENASE"/>
    <property type="match status" value="1"/>
</dbReference>
<gene>
    <name evidence="8" type="ORF">GCM10007420_05930</name>
</gene>
<evidence type="ECO:0000313" key="9">
    <source>
        <dbReference type="Proteomes" id="UP000648722"/>
    </source>
</evidence>
<comment type="subunit">
    <text evidence="1">Homotetramer.</text>
</comment>
<dbReference type="InterPro" id="IPR016162">
    <property type="entry name" value="Ald_DH_N"/>
</dbReference>
<evidence type="ECO:0000256" key="2">
    <source>
        <dbReference type="ARBA" id="ARBA00023002"/>
    </source>
</evidence>
<evidence type="ECO:0000256" key="3">
    <source>
        <dbReference type="ARBA" id="ARBA00023027"/>
    </source>
</evidence>
<dbReference type="SUPFAM" id="SSF53720">
    <property type="entry name" value="ALDH-like"/>
    <property type="match status" value="1"/>
</dbReference>
<reference evidence="9" key="1">
    <citation type="journal article" date="2019" name="Int. J. Syst. Evol. Microbiol.">
        <title>The Global Catalogue of Microorganisms (GCM) 10K type strain sequencing project: providing services to taxonomists for standard genome sequencing and annotation.</title>
        <authorList>
            <consortium name="The Broad Institute Genomics Platform"/>
            <consortium name="The Broad Institute Genome Sequencing Center for Infectious Disease"/>
            <person name="Wu L."/>
            <person name="Ma J."/>
        </authorList>
    </citation>
    <scope>NUCLEOTIDE SEQUENCE [LARGE SCALE GENOMIC DNA]</scope>
    <source>
        <strain evidence="9">CGMCC 1.12766</strain>
    </source>
</reference>
<dbReference type="EC" id="1.2.1.3" evidence="4"/>
<dbReference type="InterPro" id="IPR044638">
    <property type="entry name" value="ALDH7A1-like"/>
</dbReference>
<dbReference type="InterPro" id="IPR015590">
    <property type="entry name" value="Aldehyde_DH_dom"/>
</dbReference>
<accession>A0ABQ1XFQ4</accession>
<dbReference type="InterPro" id="IPR016161">
    <property type="entry name" value="Ald_DH/histidinol_DH"/>
</dbReference>
<dbReference type="InterPro" id="IPR029510">
    <property type="entry name" value="Ald_DH_CS_GLU"/>
</dbReference>
<evidence type="ECO:0000256" key="4">
    <source>
        <dbReference type="ARBA" id="ARBA00024226"/>
    </source>
</evidence>
<dbReference type="EMBL" id="BMFS01000002">
    <property type="protein sequence ID" value="GGG93281.1"/>
    <property type="molecule type" value="Genomic_DNA"/>
</dbReference>
<dbReference type="Proteomes" id="UP000648722">
    <property type="component" value="Unassembled WGS sequence"/>
</dbReference>
<evidence type="ECO:0000313" key="8">
    <source>
        <dbReference type="EMBL" id="GGG93281.1"/>
    </source>
</evidence>
<comment type="similarity">
    <text evidence="6">Belongs to the aldehyde dehydrogenase family.</text>
</comment>
<evidence type="ECO:0000256" key="5">
    <source>
        <dbReference type="PROSITE-ProRule" id="PRU10007"/>
    </source>
</evidence>
<dbReference type="RefSeq" id="WP_188451253.1">
    <property type="nucleotide sequence ID" value="NZ_BMFS01000002.1"/>
</dbReference>
<keyword evidence="2 6" id="KW-0560">Oxidoreductase</keyword>
<sequence>MGLDVSFSRSGGLPVHTPVDGSVIGAMNPETAASTDAAIERAVAAFTQWRAVPSPRRGELIRRFGNLCRDHKEELSCLVTLDCGKTLDEARGEVQEVIDICDFAVGLSRQLHGLSIATERPNHRMAETWHPLGVFAQISAFNFPVAVWSWGTMIALTCGNAAIWKPSEKSLLSASACAGLLARACEDFAEAPAHLHQILTGGGDVGAQLAADPRVSLISATGSTRMGRSVASTVAARLGRSILELGGNNAAIVTPSANRELVLRGVTFSAAGTSGQRCTSLRRLIVHESVHDELVGQLKRAFSQLRVGNPLEPGVHAGPLIDLPAMEMFNAALDQARAEGGTVHGGQRVLAEDYPDAAYVAPALVEMPSQTPIVHTETFGPILYVMRYRTIEEAIAMNNAVLQGLSSAIFTDNMREAELFTSSLGSDCGIANVNIGTSGAEIGGAFGGEKETGGGRASGSDTWKAYMRRATNTINYSTDLPLAQGVRFDAA</sequence>
<keyword evidence="3" id="KW-0520">NAD</keyword>
<evidence type="ECO:0000256" key="6">
    <source>
        <dbReference type="RuleBase" id="RU003345"/>
    </source>
</evidence>
<dbReference type="InterPro" id="IPR016163">
    <property type="entry name" value="Ald_DH_C"/>
</dbReference>
<keyword evidence="9" id="KW-1185">Reference proteome</keyword>
<protein>
    <recommendedName>
        <fullName evidence="4">aldehyde dehydrogenase (NAD(+))</fullName>
        <ecNumber evidence="4">1.2.1.3</ecNumber>
    </recommendedName>
</protein>
<dbReference type="PANTHER" id="PTHR43521">
    <property type="entry name" value="ALPHA-AMINOADIPIC SEMIALDEHYDE DEHYDROGENASE"/>
    <property type="match status" value="1"/>
</dbReference>
<feature type="active site" evidence="5">
    <location>
        <position position="244"/>
    </location>
</feature>
<dbReference type="Pfam" id="PF00171">
    <property type="entry name" value="Aldedh"/>
    <property type="match status" value="1"/>
</dbReference>
<evidence type="ECO:0000259" key="7">
    <source>
        <dbReference type="Pfam" id="PF00171"/>
    </source>
</evidence>
<proteinExistence type="inferred from homology"/>
<dbReference type="Gene3D" id="3.40.605.10">
    <property type="entry name" value="Aldehyde Dehydrogenase, Chain A, domain 1"/>
    <property type="match status" value="1"/>
</dbReference>